<feature type="transmembrane region" description="Helical" evidence="8">
    <location>
        <begin position="47"/>
        <end position="64"/>
    </location>
</feature>
<dbReference type="Pfam" id="PF01545">
    <property type="entry name" value="Cation_efflux"/>
    <property type="match status" value="1"/>
</dbReference>
<dbReference type="InterPro" id="IPR027470">
    <property type="entry name" value="Cation_efflux_CTD"/>
</dbReference>
<feature type="transmembrane region" description="Helical" evidence="8">
    <location>
        <begin position="150"/>
        <end position="172"/>
    </location>
</feature>
<feature type="domain" description="Cation efflux protein cytoplasmic" evidence="10">
    <location>
        <begin position="211"/>
        <end position="285"/>
    </location>
</feature>
<dbReference type="GO" id="GO:0005385">
    <property type="term" value="F:zinc ion transmembrane transporter activity"/>
    <property type="evidence" value="ECO:0007669"/>
    <property type="project" value="TreeGrafter"/>
</dbReference>
<evidence type="ECO:0000313" key="11">
    <source>
        <dbReference type="EMBL" id="SVA38551.1"/>
    </source>
</evidence>
<evidence type="ECO:0000256" key="7">
    <source>
        <dbReference type="ARBA" id="ARBA00023136"/>
    </source>
</evidence>
<dbReference type="Gene3D" id="1.20.1510.10">
    <property type="entry name" value="Cation efflux protein transmembrane domain"/>
    <property type="match status" value="1"/>
</dbReference>
<dbReference type="InterPro" id="IPR002524">
    <property type="entry name" value="Cation_efflux"/>
</dbReference>
<dbReference type="SUPFAM" id="SSF160240">
    <property type="entry name" value="Cation efflux protein cytoplasmic domain-like"/>
    <property type="match status" value="1"/>
</dbReference>
<keyword evidence="3" id="KW-0813">Transport</keyword>
<comment type="subcellular location">
    <subcellularLocation>
        <location evidence="1">Membrane</location>
        <topology evidence="1">Multi-pass membrane protein</topology>
    </subcellularLocation>
</comment>
<name>A0A381VEU9_9ZZZZ</name>
<evidence type="ECO:0000256" key="6">
    <source>
        <dbReference type="ARBA" id="ARBA00023065"/>
    </source>
</evidence>
<feature type="transmembrane region" description="Helical" evidence="8">
    <location>
        <begin position="20"/>
        <end position="41"/>
    </location>
</feature>
<dbReference type="InterPro" id="IPR050681">
    <property type="entry name" value="CDF/SLC30A"/>
</dbReference>
<evidence type="ECO:0000256" key="8">
    <source>
        <dbReference type="SAM" id="Phobius"/>
    </source>
</evidence>
<feature type="transmembrane region" description="Helical" evidence="8">
    <location>
        <begin position="115"/>
        <end position="138"/>
    </location>
</feature>
<organism evidence="11">
    <name type="scientific">marine metagenome</name>
    <dbReference type="NCBI Taxonomy" id="408172"/>
    <lineage>
        <taxon>unclassified sequences</taxon>
        <taxon>metagenomes</taxon>
        <taxon>ecological metagenomes</taxon>
    </lineage>
</organism>
<evidence type="ECO:0000256" key="1">
    <source>
        <dbReference type="ARBA" id="ARBA00004141"/>
    </source>
</evidence>
<keyword evidence="7 8" id="KW-0472">Membrane</keyword>
<sequence>VAHEHAHPEMSRDEAPLGRAFILISLFAVIEVFGGLFANSLTLLADAGHMLLDASALGLSWFAVVLSRRQHSETHSYGYHRSQVLAAFVNALLLVALCGWIGFEAFSRIESPQQLLPLPALLIGTLGLAVNLFAFRMLRGASGNLNVRSAALHVLGDLLGSCAAIAAALIVWLFEWYLADPILALVVIAILLRGAWKVLSESIHILLEGVPDDLDLEDIKDTLTNQVSGVLEVHHLHAWALTSERPMVTLHAIVDEFVDEIAAAASIKAVLNRNFGIDHSTVQVERGPCLDDT</sequence>
<feature type="transmembrane region" description="Helical" evidence="8">
    <location>
        <begin position="178"/>
        <end position="196"/>
    </location>
</feature>
<comment type="similarity">
    <text evidence="2">Belongs to the cation diffusion facilitator (CDF) transporter (TC 2.A.4) family. SLC30A subfamily.</text>
</comment>
<dbReference type="InterPro" id="IPR036837">
    <property type="entry name" value="Cation_efflux_CTD_sf"/>
</dbReference>
<dbReference type="AlphaFoldDB" id="A0A381VEU9"/>
<dbReference type="InterPro" id="IPR027469">
    <property type="entry name" value="Cation_efflux_TMD_sf"/>
</dbReference>
<gene>
    <name evidence="11" type="ORF">METZ01_LOCUS91405</name>
</gene>
<feature type="domain" description="Cation efflux protein transmembrane" evidence="9">
    <location>
        <begin position="20"/>
        <end position="207"/>
    </location>
</feature>
<evidence type="ECO:0000259" key="9">
    <source>
        <dbReference type="Pfam" id="PF01545"/>
    </source>
</evidence>
<proteinExistence type="inferred from homology"/>
<reference evidence="11" key="1">
    <citation type="submission" date="2018-05" db="EMBL/GenBank/DDBJ databases">
        <authorList>
            <person name="Lanie J.A."/>
            <person name="Ng W.-L."/>
            <person name="Kazmierczak K.M."/>
            <person name="Andrzejewski T.M."/>
            <person name="Davidsen T.M."/>
            <person name="Wayne K.J."/>
            <person name="Tettelin H."/>
            <person name="Glass J.I."/>
            <person name="Rusch D."/>
            <person name="Podicherti R."/>
            <person name="Tsui H.-C.T."/>
            <person name="Winkler M.E."/>
        </authorList>
    </citation>
    <scope>NUCLEOTIDE SEQUENCE</scope>
</reference>
<keyword evidence="6" id="KW-0406">Ion transport</keyword>
<evidence type="ECO:0008006" key="12">
    <source>
        <dbReference type="Google" id="ProtNLM"/>
    </source>
</evidence>
<dbReference type="Pfam" id="PF16916">
    <property type="entry name" value="ZT_dimer"/>
    <property type="match status" value="1"/>
</dbReference>
<protein>
    <recommendedName>
        <fullName evidence="12">Cation efflux protein cytoplasmic domain-containing protein</fullName>
    </recommendedName>
</protein>
<dbReference type="SUPFAM" id="SSF161111">
    <property type="entry name" value="Cation efflux protein transmembrane domain-like"/>
    <property type="match status" value="1"/>
</dbReference>
<feature type="non-terminal residue" evidence="11">
    <location>
        <position position="1"/>
    </location>
</feature>
<dbReference type="PANTHER" id="PTHR11562">
    <property type="entry name" value="CATION EFFLUX PROTEIN/ ZINC TRANSPORTER"/>
    <property type="match status" value="1"/>
</dbReference>
<accession>A0A381VEU9</accession>
<feature type="transmembrane region" description="Helical" evidence="8">
    <location>
        <begin position="84"/>
        <end position="103"/>
    </location>
</feature>
<evidence type="ECO:0000256" key="5">
    <source>
        <dbReference type="ARBA" id="ARBA00022989"/>
    </source>
</evidence>
<keyword evidence="4 8" id="KW-0812">Transmembrane</keyword>
<keyword evidence="5 8" id="KW-1133">Transmembrane helix</keyword>
<dbReference type="GO" id="GO:0005886">
    <property type="term" value="C:plasma membrane"/>
    <property type="evidence" value="ECO:0007669"/>
    <property type="project" value="TreeGrafter"/>
</dbReference>
<evidence type="ECO:0000256" key="2">
    <source>
        <dbReference type="ARBA" id="ARBA00008873"/>
    </source>
</evidence>
<dbReference type="EMBL" id="UINC01008570">
    <property type="protein sequence ID" value="SVA38551.1"/>
    <property type="molecule type" value="Genomic_DNA"/>
</dbReference>
<evidence type="ECO:0000259" key="10">
    <source>
        <dbReference type="Pfam" id="PF16916"/>
    </source>
</evidence>
<dbReference type="InterPro" id="IPR058533">
    <property type="entry name" value="Cation_efflux_TM"/>
</dbReference>
<dbReference type="NCBIfam" id="TIGR01297">
    <property type="entry name" value="CDF"/>
    <property type="match status" value="1"/>
</dbReference>
<evidence type="ECO:0000256" key="4">
    <source>
        <dbReference type="ARBA" id="ARBA00022692"/>
    </source>
</evidence>
<evidence type="ECO:0000256" key="3">
    <source>
        <dbReference type="ARBA" id="ARBA00022448"/>
    </source>
</evidence>
<dbReference type="PANTHER" id="PTHR11562:SF17">
    <property type="entry name" value="RE54080P-RELATED"/>
    <property type="match status" value="1"/>
</dbReference>